<evidence type="ECO:0000313" key="4">
    <source>
        <dbReference type="EMBL" id="PRP86462.1"/>
    </source>
</evidence>
<comment type="caution">
    <text evidence="4">The sequence shown here is derived from an EMBL/GenBank/DDBJ whole genome shotgun (WGS) entry which is preliminary data.</text>
</comment>
<sequence>MIFPGGLLPEDVLLSYELKMFTTAAHTYTFYTRHQSCSIISQEDDTNLKWNEKMVTRAQGFSSSHPSGIARHRRYKRHPVCHTAVKTIQCCHSLKITMLAVLCLIFCSLSSASATFVHPGLLHTSSDLARVRRHVLANEAPWNGSWVLLSQHTRNSNYVPRNTSFINRGTVGQQNYPLLYIDLAYAYTFSVSWAVTGNVSHAKAAGRILDAWSSSLQLINGTSDKYLASGIYGYAFAQSAELLRSYDGWTGLQQFQKMLLEVFYPMNKAFLDHHNGQDVYHYWANWDLCNTASMMAVGILTDNQTMFDYAYNYFLNGEGMGTLHNTLWKVYDVDDGMCQLQESGRDQGHSQLDLALLQSIAQMAFNQGRDLFSANDNLILKGAEYFSKYNLGYDVPYTPYLSVDYNQSIISQDSRGPNPRPIWTLLYQHYAVYKGLPCRWTTQFAQLGQPEGGGLDLGGGGGNYDQLGYGTLMYTLSQEDVEEYRREHPLGDVTESTITSYHAGTTAQGSASGL</sequence>
<evidence type="ECO:0000259" key="3">
    <source>
        <dbReference type="Pfam" id="PF05426"/>
    </source>
</evidence>
<dbReference type="OrthoDB" id="5302720at2759"/>
<dbReference type="GO" id="GO:0016829">
    <property type="term" value="F:lyase activity"/>
    <property type="evidence" value="ECO:0007669"/>
    <property type="project" value="UniProtKB-KW"/>
</dbReference>
<feature type="domain" description="Alginate lyase" evidence="3">
    <location>
        <begin position="186"/>
        <end position="389"/>
    </location>
</feature>
<dbReference type="Gene3D" id="1.50.10.100">
    <property type="entry name" value="Chondroitin AC/alginate lyase"/>
    <property type="match status" value="1"/>
</dbReference>
<name>A0A2P6NR67_9EUKA</name>
<dbReference type="InterPro" id="IPR008397">
    <property type="entry name" value="Alginate_lyase_dom"/>
</dbReference>
<reference evidence="4 5" key="1">
    <citation type="journal article" date="2018" name="Genome Biol. Evol.">
        <title>Multiple Roots of Fruiting Body Formation in Amoebozoa.</title>
        <authorList>
            <person name="Hillmann F."/>
            <person name="Forbes G."/>
            <person name="Novohradska S."/>
            <person name="Ferling I."/>
            <person name="Riege K."/>
            <person name="Groth M."/>
            <person name="Westermann M."/>
            <person name="Marz M."/>
            <person name="Spaller T."/>
            <person name="Winckler T."/>
            <person name="Schaap P."/>
            <person name="Glockner G."/>
        </authorList>
    </citation>
    <scope>NUCLEOTIDE SEQUENCE [LARGE SCALE GENOMIC DNA]</scope>
    <source>
        <strain evidence="4 5">Jena</strain>
    </source>
</reference>
<evidence type="ECO:0000313" key="5">
    <source>
        <dbReference type="Proteomes" id="UP000241769"/>
    </source>
</evidence>
<proteinExistence type="predicted"/>
<keyword evidence="1" id="KW-0732">Signal</keyword>
<protein>
    <submittedName>
        <fullName evidence="4">GPI anchored protein</fullName>
    </submittedName>
</protein>
<dbReference type="AlphaFoldDB" id="A0A2P6NR67"/>
<keyword evidence="5" id="KW-1185">Reference proteome</keyword>
<gene>
    <name evidence="4" type="ORF">PROFUN_05244</name>
</gene>
<organism evidence="4 5">
    <name type="scientific">Planoprotostelium fungivorum</name>
    <dbReference type="NCBI Taxonomy" id="1890364"/>
    <lineage>
        <taxon>Eukaryota</taxon>
        <taxon>Amoebozoa</taxon>
        <taxon>Evosea</taxon>
        <taxon>Variosea</taxon>
        <taxon>Cavosteliida</taxon>
        <taxon>Cavosteliaceae</taxon>
        <taxon>Planoprotostelium</taxon>
    </lineage>
</organism>
<evidence type="ECO:0000256" key="2">
    <source>
        <dbReference type="ARBA" id="ARBA00023239"/>
    </source>
</evidence>
<dbReference type="InParanoid" id="A0A2P6NR67"/>
<accession>A0A2P6NR67</accession>
<dbReference type="InterPro" id="IPR008929">
    <property type="entry name" value="Chondroitin_lyas"/>
</dbReference>
<dbReference type="STRING" id="1890364.A0A2P6NR67"/>
<dbReference type="EMBL" id="MDYQ01000030">
    <property type="protein sequence ID" value="PRP86462.1"/>
    <property type="molecule type" value="Genomic_DNA"/>
</dbReference>
<keyword evidence="2" id="KW-0456">Lyase</keyword>
<dbReference type="SUPFAM" id="SSF48230">
    <property type="entry name" value="Chondroitin AC/alginate lyase"/>
    <property type="match status" value="1"/>
</dbReference>
<dbReference type="Pfam" id="PF05426">
    <property type="entry name" value="Alginate_lyase"/>
    <property type="match status" value="1"/>
</dbReference>
<dbReference type="Proteomes" id="UP000241769">
    <property type="component" value="Unassembled WGS sequence"/>
</dbReference>
<evidence type="ECO:0000256" key="1">
    <source>
        <dbReference type="ARBA" id="ARBA00022729"/>
    </source>
</evidence>